<keyword evidence="2" id="KW-1185">Reference proteome</keyword>
<organism evidence="1 2">
    <name type="scientific">Sphingomonas crocodyli</name>
    <dbReference type="NCBI Taxonomy" id="1979270"/>
    <lineage>
        <taxon>Bacteria</taxon>
        <taxon>Pseudomonadati</taxon>
        <taxon>Pseudomonadota</taxon>
        <taxon>Alphaproteobacteria</taxon>
        <taxon>Sphingomonadales</taxon>
        <taxon>Sphingomonadaceae</taxon>
        <taxon>Sphingomonas</taxon>
    </lineage>
</organism>
<proteinExistence type="predicted"/>
<dbReference type="AlphaFoldDB" id="A0A437LZI4"/>
<dbReference type="EMBL" id="SACN01000002">
    <property type="protein sequence ID" value="RVT90841.1"/>
    <property type="molecule type" value="Genomic_DNA"/>
</dbReference>
<sequence length="103" mass="11060">MGQQLATMPTLSTAEWRAVSVAFNDAADVRCGVSATPGRFSRIFTALTGIEPKRPLADARLEALRGFVCQTRTTRKEAAELVPVLIEQGFNRAQISALALLAA</sequence>
<dbReference type="Proteomes" id="UP000282971">
    <property type="component" value="Unassembled WGS sequence"/>
</dbReference>
<evidence type="ECO:0000313" key="1">
    <source>
        <dbReference type="EMBL" id="RVT90841.1"/>
    </source>
</evidence>
<dbReference type="OrthoDB" id="7508156at2"/>
<accession>A0A437LZI4</accession>
<gene>
    <name evidence="1" type="ORF">EOD43_14935</name>
</gene>
<name>A0A437LZI4_9SPHN</name>
<evidence type="ECO:0000313" key="2">
    <source>
        <dbReference type="Proteomes" id="UP000282971"/>
    </source>
</evidence>
<comment type="caution">
    <text evidence="1">The sequence shown here is derived from an EMBL/GenBank/DDBJ whole genome shotgun (WGS) entry which is preliminary data.</text>
</comment>
<protein>
    <submittedName>
        <fullName evidence="1">Uncharacterized protein</fullName>
    </submittedName>
</protein>
<dbReference type="RefSeq" id="WP_127744857.1">
    <property type="nucleotide sequence ID" value="NZ_SACN01000002.1"/>
</dbReference>
<reference evidence="1 2" key="1">
    <citation type="submission" date="2019-01" db="EMBL/GenBank/DDBJ databases">
        <authorList>
            <person name="Chen W.-M."/>
        </authorList>
    </citation>
    <scope>NUCLEOTIDE SEQUENCE [LARGE SCALE GENOMIC DNA]</scope>
    <source>
        <strain evidence="1 2">CCP-7</strain>
    </source>
</reference>